<keyword evidence="5" id="KW-0862">Zinc</keyword>
<dbReference type="InterPro" id="IPR001915">
    <property type="entry name" value="Peptidase_M48"/>
</dbReference>
<evidence type="ECO:0000256" key="1">
    <source>
        <dbReference type="ARBA" id="ARBA00001947"/>
    </source>
</evidence>
<dbReference type="Proteomes" id="UP000185494">
    <property type="component" value="Chromosome 1"/>
</dbReference>
<dbReference type="EMBL" id="CP015583">
    <property type="protein sequence ID" value="APT58083.1"/>
    <property type="molecule type" value="Genomic_DNA"/>
</dbReference>
<evidence type="ECO:0000313" key="10">
    <source>
        <dbReference type="Proteomes" id="UP000185494"/>
    </source>
</evidence>
<dbReference type="CDD" id="cd07324">
    <property type="entry name" value="M48C_Oma1-like"/>
    <property type="match status" value="1"/>
</dbReference>
<name>A0A1L7AH22_9PROT</name>
<comment type="cofactor">
    <cofactor evidence="1">
        <name>Zn(2+)</name>
        <dbReference type="ChEBI" id="CHEBI:29105"/>
    </cofactor>
</comment>
<accession>A0A1L7AH22</accession>
<dbReference type="STRING" id="257708.RGI145_14135"/>
<organism evidence="9 10">
    <name type="scientific">Roseomonas gilardii</name>
    <dbReference type="NCBI Taxonomy" id="257708"/>
    <lineage>
        <taxon>Bacteria</taxon>
        <taxon>Pseudomonadati</taxon>
        <taxon>Pseudomonadota</taxon>
        <taxon>Alphaproteobacteria</taxon>
        <taxon>Acetobacterales</taxon>
        <taxon>Roseomonadaceae</taxon>
        <taxon>Roseomonas</taxon>
    </lineage>
</organism>
<feature type="region of interest" description="Disordered" evidence="7">
    <location>
        <begin position="522"/>
        <end position="553"/>
    </location>
</feature>
<keyword evidence="2" id="KW-0645">Protease</keyword>
<dbReference type="GO" id="GO:0004222">
    <property type="term" value="F:metalloendopeptidase activity"/>
    <property type="evidence" value="ECO:0007669"/>
    <property type="project" value="InterPro"/>
</dbReference>
<evidence type="ECO:0000256" key="2">
    <source>
        <dbReference type="ARBA" id="ARBA00022670"/>
    </source>
</evidence>
<evidence type="ECO:0000313" key="9">
    <source>
        <dbReference type="EMBL" id="APT58083.1"/>
    </source>
</evidence>
<proteinExistence type="predicted"/>
<keyword evidence="3" id="KW-0479">Metal-binding</keyword>
<dbReference type="InterPro" id="IPR051156">
    <property type="entry name" value="Mito/Outer_Membr_Metalloprot"/>
</dbReference>
<evidence type="ECO:0000256" key="3">
    <source>
        <dbReference type="ARBA" id="ARBA00022723"/>
    </source>
</evidence>
<evidence type="ECO:0000256" key="4">
    <source>
        <dbReference type="ARBA" id="ARBA00022801"/>
    </source>
</evidence>
<dbReference type="PANTHER" id="PTHR22726:SF1">
    <property type="entry name" value="METALLOENDOPEPTIDASE OMA1, MITOCHONDRIAL"/>
    <property type="match status" value="1"/>
</dbReference>
<dbReference type="GO" id="GO:0016020">
    <property type="term" value="C:membrane"/>
    <property type="evidence" value="ECO:0007669"/>
    <property type="project" value="TreeGrafter"/>
</dbReference>
<dbReference type="Pfam" id="PF01435">
    <property type="entry name" value="Peptidase_M48"/>
    <property type="match status" value="1"/>
</dbReference>
<keyword evidence="4" id="KW-0378">Hydrolase</keyword>
<dbReference type="GO" id="GO:0051603">
    <property type="term" value="P:proteolysis involved in protein catabolic process"/>
    <property type="evidence" value="ECO:0007669"/>
    <property type="project" value="TreeGrafter"/>
</dbReference>
<evidence type="ECO:0000256" key="5">
    <source>
        <dbReference type="ARBA" id="ARBA00022833"/>
    </source>
</evidence>
<evidence type="ECO:0000256" key="6">
    <source>
        <dbReference type="ARBA" id="ARBA00023049"/>
    </source>
</evidence>
<feature type="domain" description="Peptidase M48" evidence="8">
    <location>
        <begin position="78"/>
        <end position="266"/>
    </location>
</feature>
<gene>
    <name evidence="9" type="ORF">RGI145_14135</name>
</gene>
<sequence length="553" mass="58930">MPVLLSSIPKALPLLLLSAVLLAGCAARIPDRRVSEDPEVHATARQAMASAAPAVQGRSLSGAPVALADRPVINSPALQRALHDILGRVVAGWTETSPSPPIEIFVLADRSYGASAIPGNQIFVNLGVLIAAEYEDEIAFVLGHESGHVLLGHLMERRRWQGGAQRAIGLAADGVSYGTMLSKTRVTASAGSGVRTSTNLDQADRDVITAAASGMRLASTLTQELGDALFSRGQETQADQFGLDRAIKAGYSAEGAASFFKVLAASEKQREQEAAVLRGSMNQSVQLATTIATRGVRDPTGGLLGKAVPIVSLGFEKAFSQAVSPLTERYFSLETRRTALHDYEVKHWPQAVETEPRPSPFRTGSLGREVAELARGVAAYDEVDLSLSRQDLPTAARAAETPSLNRLPVLRAMARAHVAQARGQTAEALREAARARTAPEATPGAYTLEAELLNQMGQHGQAIRILEEGETRFGTREPFLVARAGTFALAGNTTAMQQAQQECDATGDATIGRACYVASRHGSEDKPQRFVPPSTSPPNLLSDPMKSLRQLWR</sequence>
<dbReference type="PANTHER" id="PTHR22726">
    <property type="entry name" value="METALLOENDOPEPTIDASE OMA1"/>
    <property type="match status" value="1"/>
</dbReference>
<protein>
    <recommendedName>
        <fullName evidence="8">Peptidase M48 domain-containing protein</fullName>
    </recommendedName>
</protein>
<dbReference type="GO" id="GO:0046872">
    <property type="term" value="F:metal ion binding"/>
    <property type="evidence" value="ECO:0007669"/>
    <property type="project" value="UniProtKB-KW"/>
</dbReference>
<evidence type="ECO:0000259" key="8">
    <source>
        <dbReference type="Pfam" id="PF01435"/>
    </source>
</evidence>
<dbReference type="Gene3D" id="3.30.2010.10">
    <property type="entry name" value="Metalloproteases ('zincins'), catalytic domain"/>
    <property type="match status" value="1"/>
</dbReference>
<dbReference type="AlphaFoldDB" id="A0A1L7AH22"/>
<dbReference type="KEGG" id="rgi:RGI145_14135"/>
<keyword evidence="6" id="KW-0482">Metalloprotease</keyword>
<reference evidence="9 10" key="1">
    <citation type="submission" date="2016-05" db="EMBL/GenBank/DDBJ databases">
        <title>Complete Genome and Methylome Analysis of Psychrotrophic Bacterial Isolates from Antarctic Lake Untersee.</title>
        <authorList>
            <person name="Fomenkov A."/>
            <person name="Akimov V.N."/>
            <person name="Vasilyeva L.V."/>
            <person name="Andersen D."/>
            <person name="Vincze T."/>
            <person name="Roberts R.J."/>
        </authorList>
    </citation>
    <scope>NUCLEOTIDE SEQUENCE [LARGE SCALE GENOMIC DNA]</scope>
    <source>
        <strain evidence="9 10">U14-5</strain>
    </source>
</reference>
<evidence type="ECO:0000256" key="7">
    <source>
        <dbReference type="SAM" id="MobiDB-lite"/>
    </source>
</evidence>